<protein>
    <submittedName>
        <fullName evidence="1">Uncharacterized protein</fullName>
    </submittedName>
</protein>
<dbReference type="EMBL" id="GBRH01283151">
    <property type="protein sequence ID" value="JAD14744.1"/>
    <property type="molecule type" value="Transcribed_RNA"/>
</dbReference>
<name>A0A0A8XN74_ARUDO</name>
<sequence length="77" mass="8942">MISFWVLLLCSIWAVWYGACRSVCMDGWTWWRWAPSWSRKSEVLALTGLCCYYSSVQRIKVIDELFCSYSGIDTVSA</sequence>
<reference evidence="1" key="2">
    <citation type="journal article" date="2015" name="Data Brief">
        <title>Shoot transcriptome of the giant reed, Arundo donax.</title>
        <authorList>
            <person name="Barrero R.A."/>
            <person name="Guerrero F.D."/>
            <person name="Moolhuijzen P."/>
            <person name="Goolsby J.A."/>
            <person name="Tidwell J."/>
            <person name="Bellgard S.E."/>
            <person name="Bellgard M.I."/>
        </authorList>
    </citation>
    <scope>NUCLEOTIDE SEQUENCE</scope>
    <source>
        <tissue evidence="1">Shoot tissue taken approximately 20 cm above the soil surface</tissue>
    </source>
</reference>
<evidence type="ECO:0000313" key="1">
    <source>
        <dbReference type="EMBL" id="JAD14744.1"/>
    </source>
</evidence>
<accession>A0A0A8XN74</accession>
<reference evidence="1" key="1">
    <citation type="submission" date="2014-09" db="EMBL/GenBank/DDBJ databases">
        <authorList>
            <person name="Magalhaes I.L.F."/>
            <person name="Oliveira U."/>
            <person name="Santos F.R."/>
            <person name="Vidigal T.H.D.A."/>
            <person name="Brescovit A.D."/>
            <person name="Santos A.J."/>
        </authorList>
    </citation>
    <scope>NUCLEOTIDE SEQUENCE</scope>
    <source>
        <tissue evidence="1">Shoot tissue taken approximately 20 cm above the soil surface</tissue>
    </source>
</reference>
<organism evidence="1">
    <name type="scientific">Arundo donax</name>
    <name type="common">Giant reed</name>
    <name type="synonym">Donax arundinaceus</name>
    <dbReference type="NCBI Taxonomy" id="35708"/>
    <lineage>
        <taxon>Eukaryota</taxon>
        <taxon>Viridiplantae</taxon>
        <taxon>Streptophyta</taxon>
        <taxon>Embryophyta</taxon>
        <taxon>Tracheophyta</taxon>
        <taxon>Spermatophyta</taxon>
        <taxon>Magnoliopsida</taxon>
        <taxon>Liliopsida</taxon>
        <taxon>Poales</taxon>
        <taxon>Poaceae</taxon>
        <taxon>PACMAD clade</taxon>
        <taxon>Arundinoideae</taxon>
        <taxon>Arundineae</taxon>
        <taxon>Arundo</taxon>
    </lineage>
</organism>
<dbReference type="AlphaFoldDB" id="A0A0A8XN74"/>
<proteinExistence type="predicted"/>